<protein>
    <submittedName>
        <fullName evidence="1">Uncharacterized protein</fullName>
    </submittedName>
</protein>
<organism evidence="1 2">
    <name type="scientific">Mycoplasma zalophidermidis</name>
    <dbReference type="NCBI Taxonomy" id="398174"/>
    <lineage>
        <taxon>Bacteria</taxon>
        <taxon>Bacillati</taxon>
        <taxon>Mycoplasmatota</taxon>
        <taxon>Mollicutes</taxon>
        <taxon>Mycoplasmataceae</taxon>
        <taxon>Mycoplasma</taxon>
    </lineage>
</organism>
<accession>A0ABS6DQP6</accession>
<sequence>MILSQLEKNTKIATPENREIIISKLIAFFSVNNCLNQSLKSFAISISFALEGESGLTDFAVQVKKIVKINETNSALKTWEIINIEELP</sequence>
<evidence type="ECO:0000313" key="2">
    <source>
        <dbReference type="Proteomes" id="UP000812267"/>
    </source>
</evidence>
<dbReference type="EMBL" id="JAHMHK010000001">
    <property type="protein sequence ID" value="MBU4693328.1"/>
    <property type="molecule type" value="Genomic_DNA"/>
</dbReference>
<evidence type="ECO:0000313" key="1">
    <source>
        <dbReference type="EMBL" id="MBU4693328.1"/>
    </source>
</evidence>
<keyword evidence="2" id="KW-1185">Reference proteome</keyword>
<proteinExistence type="predicted"/>
<reference evidence="1" key="1">
    <citation type="submission" date="2021-06" db="EMBL/GenBank/DDBJ databases">
        <title>Novel Mycoplasma species detected in California sea lions (Zalophus californianus) from the USA.</title>
        <authorList>
            <person name="Volokhov D.V."/>
            <person name="Furtak V.A."/>
            <person name="Zagorodnyaya T.A."/>
        </authorList>
    </citation>
    <scope>NUCLEOTIDE SEQUENCE [LARGE SCALE GENOMIC DNA]</scope>
    <source>
        <strain evidence="1">CSL 4779</strain>
    </source>
</reference>
<name>A0ABS6DQP6_9MOLU</name>
<comment type="caution">
    <text evidence="1">The sequence shown here is derived from an EMBL/GenBank/DDBJ whole genome shotgun (WGS) entry which is preliminary data.</text>
</comment>
<gene>
    <name evidence="1" type="ORF">KQ878_00310</name>
</gene>
<dbReference type="Proteomes" id="UP000812267">
    <property type="component" value="Unassembled WGS sequence"/>
</dbReference>